<proteinExistence type="predicted"/>
<accession>A0AAD6ZRH4</accession>
<dbReference type="AlphaFoldDB" id="A0AAD6ZRH4"/>
<evidence type="ECO:0008006" key="4">
    <source>
        <dbReference type="Google" id="ProtNLM"/>
    </source>
</evidence>
<reference evidence="2" key="1">
    <citation type="submission" date="2023-03" db="EMBL/GenBank/DDBJ databases">
        <title>Massive genome expansion in bonnet fungi (Mycena s.s.) driven by repeated elements and novel gene families across ecological guilds.</title>
        <authorList>
            <consortium name="Lawrence Berkeley National Laboratory"/>
            <person name="Harder C.B."/>
            <person name="Miyauchi S."/>
            <person name="Viragh M."/>
            <person name="Kuo A."/>
            <person name="Thoen E."/>
            <person name="Andreopoulos B."/>
            <person name="Lu D."/>
            <person name="Skrede I."/>
            <person name="Drula E."/>
            <person name="Henrissat B."/>
            <person name="Morin E."/>
            <person name="Kohler A."/>
            <person name="Barry K."/>
            <person name="LaButti K."/>
            <person name="Morin E."/>
            <person name="Salamov A."/>
            <person name="Lipzen A."/>
            <person name="Mereny Z."/>
            <person name="Hegedus B."/>
            <person name="Baldrian P."/>
            <person name="Stursova M."/>
            <person name="Weitz H."/>
            <person name="Taylor A."/>
            <person name="Grigoriev I.V."/>
            <person name="Nagy L.G."/>
            <person name="Martin F."/>
            <person name="Kauserud H."/>
        </authorList>
    </citation>
    <scope>NUCLEOTIDE SEQUENCE</scope>
    <source>
        <strain evidence="2">CBHHK002</strain>
    </source>
</reference>
<comment type="caution">
    <text evidence="2">The sequence shown here is derived from an EMBL/GenBank/DDBJ whole genome shotgun (WGS) entry which is preliminary data.</text>
</comment>
<dbReference type="Proteomes" id="UP001218218">
    <property type="component" value="Unassembled WGS sequence"/>
</dbReference>
<organism evidence="2 3">
    <name type="scientific">Mycena albidolilacea</name>
    <dbReference type="NCBI Taxonomy" id="1033008"/>
    <lineage>
        <taxon>Eukaryota</taxon>
        <taxon>Fungi</taxon>
        <taxon>Dikarya</taxon>
        <taxon>Basidiomycota</taxon>
        <taxon>Agaricomycotina</taxon>
        <taxon>Agaricomycetes</taxon>
        <taxon>Agaricomycetidae</taxon>
        <taxon>Agaricales</taxon>
        <taxon>Marasmiineae</taxon>
        <taxon>Mycenaceae</taxon>
        <taxon>Mycena</taxon>
    </lineage>
</organism>
<evidence type="ECO:0000256" key="1">
    <source>
        <dbReference type="SAM" id="SignalP"/>
    </source>
</evidence>
<dbReference type="EMBL" id="JARIHO010000031">
    <property type="protein sequence ID" value="KAJ7336206.1"/>
    <property type="molecule type" value="Genomic_DNA"/>
</dbReference>
<feature type="chain" id="PRO_5042077312" description="Secreted protein" evidence="1">
    <location>
        <begin position="24"/>
        <end position="227"/>
    </location>
</feature>
<name>A0AAD6ZRH4_9AGAR</name>
<evidence type="ECO:0000313" key="2">
    <source>
        <dbReference type="EMBL" id="KAJ7336206.1"/>
    </source>
</evidence>
<keyword evidence="3" id="KW-1185">Reference proteome</keyword>
<protein>
    <recommendedName>
        <fullName evidence="4">Secreted protein</fullName>
    </recommendedName>
</protein>
<sequence>MRFLDHAHLVVLGLLSLGITAYAQDCTQDTDCGRNQCCLGPIGDLSFCSPLNSTQYVYSAAAAKHCWGGRHRTSGRGPGSVIDPECSEECLASSRLAVIVKGSSYVGTWPIFRCVELWTGTDGFAGLGKVVRRAGSVYEGCDSTGQRVSKCMHNCTAAPRTLRVPWACAALQAARSDSESPPPGVDGADTTEQVGNGQGVSACTFNGDLVLSRIAVIVRESESSYVA</sequence>
<evidence type="ECO:0000313" key="3">
    <source>
        <dbReference type="Proteomes" id="UP001218218"/>
    </source>
</evidence>
<feature type="signal peptide" evidence="1">
    <location>
        <begin position="1"/>
        <end position="23"/>
    </location>
</feature>
<keyword evidence="1" id="KW-0732">Signal</keyword>
<gene>
    <name evidence="2" type="ORF">DFH08DRAFT_813439</name>
</gene>